<dbReference type="Gene3D" id="3.90.1750.20">
    <property type="entry name" value="Putative Large Serine Recombinase, Chain B, Domain 2"/>
    <property type="match status" value="1"/>
</dbReference>
<dbReference type="InterPro" id="IPR050639">
    <property type="entry name" value="SSR_resolvase"/>
</dbReference>
<dbReference type="PANTHER" id="PTHR30461">
    <property type="entry name" value="DNA-INVERTASE FROM LAMBDOID PROPHAGE"/>
    <property type="match status" value="1"/>
</dbReference>
<dbReference type="EMBL" id="JABFXE010000451">
    <property type="protein sequence ID" value="NUQ88921.1"/>
    <property type="molecule type" value="Genomic_DNA"/>
</dbReference>
<dbReference type="PANTHER" id="PTHR30461:SF23">
    <property type="entry name" value="DNA RECOMBINASE-RELATED"/>
    <property type="match status" value="1"/>
</dbReference>
<dbReference type="Pfam" id="PF00239">
    <property type="entry name" value="Resolvase"/>
    <property type="match status" value="1"/>
</dbReference>
<name>A0A850C7Q9_9ACTN</name>
<reference evidence="3 4" key="1">
    <citation type="submission" date="2020-05" db="EMBL/GenBank/DDBJ databases">
        <title>DNA-SIP metagenomic assembled genomes.</title>
        <authorList>
            <person name="Yu J."/>
        </authorList>
    </citation>
    <scope>NUCLEOTIDE SEQUENCE [LARGE SCALE GENOMIC DNA]</scope>
    <source>
        <strain evidence="3">Bin5.27</strain>
    </source>
</reference>
<protein>
    <submittedName>
        <fullName evidence="3">Recombinase family protein</fullName>
    </submittedName>
</protein>
<dbReference type="AlphaFoldDB" id="A0A850C7Q9"/>
<dbReference type="InterPro" id="IPR038109">
    <property type="entry name" value="DNA_bind_recomb_sf"/>
</dbReference>
<accession>A0A850C7Q9</accession>
<sequence>MVEMPELRTEREFLRVSIDTSGEEVSIEEQRAANIRDAASRRTELHPDPYRDTGSISHHARKPRAGDWERMIADIRADRFGADGLRLWESSRAYRTMADTVLLLDLLRERRIWLTITTHDRVYNPCNWRDRKSLLEDAIDNESESAKTSDRTLRSVAARAEKGRPHGRLPFGYRAVYDSDTGKLIRREPRDDEADLLREAYRRIAQGHTLYMIVNDWEKRGAFTRSGVPWKTTNLGKALVRTTYAGIRQHDPGWMEVNGQRNPTARARRTEATWEPIVDRDLWLRVRAILNRPERRHNAGSRIAHEFTGVIGCVPCTSGLRVNKSHGNLVYRCHDCRGVQIRKEDTDEVVTAVLFGYMSQPAVYNRTFHSRDSAAALSAAQLALAEAERELEELRTLGETRQLTAVTVARMEPPLVAEVQRLGAVVDGLDTPDEIWSMLPPGRDIEARWGEAAVSTRHTVAKRVLTPRYAGRPMVGLSTKKGFTSQPAIDRIVWHQEPAPETA</sequence>
<feature type="compositionally biased region" description="Basic and acidic residues" evidence="1">
    <location>
        <begin position="38"/>
        <end position="51"/>
    </location>
</feature>
<evidence type="ECO:0000259" key="2">
    <source>
        <dbReference type="PROSITE" id="PS51737"/>
    </source>
</evidence>
<dbReference type="Proteomes" id="UP000574690">
    <property type="component" value="Unassembled WGS sequence"/>
</dbReference>
<dbReference type="InterPro" id="IPR006119">
    <property type="entry name" value="Resolv_N"/>
</dbReference>
<dbReference type="SUPFAM" id="SSF53041">
    <property type="entry name" value="Resolvase-like"/>
    <property type="match status" value="1"/>
</dbReference>
<dbReference type="Pfam" id="PF07508">
    <property type="entry name" value="Recombinase"/>
    <property type="match status" value="1"/>
</dbReference>
<organism evidence="3 4">
    <name type="scientific">Glycomyces artemisiae</name>
    <dbReference type="NCBI Taxonomy" id="1076443"/>
    <lineage>
        <taxon>Bacteria</taxon>
        <taxon>Bacillati</taxon>
        <taxon>Actinomycetota</taxon>
        <taxon>Actinomycetes</taxon>
        <taxon>Glycomycetales</taxon>
        <taxon>Glycomycetaceae</taxon>
        <taxon>Glycomyces</taxon>
    </lineage>
</organism>
<evidence type="ECO:0000313" key="4">
    <source>
        <dbReference type="Proteomes" id="UP000574690"/>
    </source>
</evidence>
<comment type="caution">
    <text evidence="3">The sequence shown here is derived from an EMBL/GenBank/DDBJ whole genome shotgun (WGS) entry which is preliminary data.</text>
</comment>
<dbReference type="InterPro" id="IPR036162">
    <property type="entry name" value="Resolvase-like_N_sf"/>
</dbReference>
<dbReference type="GO" id="GO:0000150">
    <property type="term" value="F:DNA strand exchange activity"/>
    <property type="evidence" value="ECO:0007669"/>
    <property type="project" value="InterPro"/>
</dbReference>
<proteinExistence type="predicted"/>
<feature type="region of interest" description="Disordered" evidence="1">
    <location>
        <begin position="36"/>
        <end position="62"/>
    </location>
</feature>
<dbReference type="InterPro" id="IPR011109">
    <property type="entry name" value="DNA_bind_recombinase_dom"/>
</dbReference>
<dbReference type="SMART" id="SM00857">
    <property type="entry name" value="Resolvase"/>
    <property type="match status" value="1"/>
</dbReference>
<dbReference type="Gene3D" id="3.40.50.1390">
    <property type="entry name" value="Resolvase, N-terminal catalytic domain"/>
    <property type="match status" value="1"/>
</dbReference>
<dbReference type="PROSITE" id="PS51737">
    <property type="entry name" value="RECOMBINASE_DNA_BIND"/>
    <property type="match status" value="1"/>
</dbReference>
<evidence type="ECO:0000256" key="1">
    <source>
        <dbReference type="SAM" id="MobiDB-lite"/>
    </source>
</evidence>
<feature type="domain" description="Recombinase" evidence="2">
    <location>
        <begin position="170"/>
        <end position="296"/>
    </location>
</feature>
<dbReference type="GO" id="GO:0003677">
    <property type="term" value="F:DNA binding"/>
    <property type="evidence" value="ECO:0007669"/>
    <property type="project" value="InterPro"/>
</dbReference>
<evidence type="ECO:0000313" key="3">
    <source>
        <dbReference type="EMBL" id="NUQ88921.1"/>
    </source>
</evidence>
<gene>
    <name evidence="3" type="ORF">HOQ43_10715</name>
</gene>